<protein>
    <submittedName>
        <fullName evidence="2">Uncharacterized protein</fullName>
    </submittedName>
</protein>
<sequence>MHVRKPEFLPRVSKSQLEVADCTEVPFIINADRSHALRSMRSVSLAGPEHPELMTKLLSRRQSLYVPPLQFGDLGRDFHPSTNSSPPPDRKPTPS</sequence>
<dbReference type="EMBL" id="BDGG01000001">
    <property type="protein sequence ID" value="GAU91004.1"/>
    <property type="molecule type" value="Genomic_DNA"/>
</dbReference>
<evidence type="ECO:0000313" key="2">
    <source>
        <dbReference type="EMBL" id="GAU91004.1"/>
    </source>
</evidence>
<dbReference type="AlphaFoldDB" id="A0A1D1UMR8"/>
<evidence type="ECO:0000313" key="3">
    <source>
        <dbReference type="Proteomes" id="UP000186922"/>
    </source>
</evidence>
<comment type="caution">
    <text evidence="2">The sequence shown here is derived from an EMBL/GenBank/DDBJ whole genome shotgun (WGS) entry which is preliminary data.</text>
</comment>
<reference evidence="2 3" key="1">
    <citation type="journal article" date="2016" name="Nat. Commun.">
        <title>Extremotolerant tardigrade genome and improved radiotolerance of human cultured cells by tardigrade-unique protein.</title>
        <authorList>
            <person name="Hashimoto T."/>
            <person name="Horikawa D.D."/>
            <person name="Saito Y."/>
            <person name="Kuwahara H."/>
            <person name="Kozuka-Hata H."/>
            <person name="Shin-I T."/>
            <person name="Minakuchi Y."/>
            <person name="Ohishi K."/>
            <person name="Motoyama A."/>
            <person name="Aizu T."/>
            <person name="Enomoto A."/>
            <person name="Kondo K."/>
            <person name="Tanaka S."/>
            <person name="Hara Y."/>
            <person name="Koshikawa S."/>
            <person name="Sagara H."/>
            <person name="Miura T."/>
            <person name="Yokobori S."/>
            <person name="Miyagawa K."/>
            <person name="Suzuki Y."/>
            <person name="Kubo T."/>
            <person name="Oyama M."/>
            <person name="Kohara Y."/>
            <person name="Fujiyama A."/>
            <person name="Arakawa K."/>
            <person name="Katayama T."/>
            <person name="Toyoda A."/>
            <person name="Kunieda T."/>
        </authorList>
    </citation>
    <scope>NUCLEOTIDE SEQUENCE [LARGE SCALE GENOMIC DNA]</scope>
    <source>
        <strain evidence="2 3">YOKOZUNA-1</strain>
    </source>
</reference>
<evidence type="ECO:0000256" key="1">
    <source>
        <dbReference type="SAM" id="MobiDB-lite"/>
    </source>
</evidence>
<gene>
    <name evidence="2" type="primary">RvY_03342-1</name>
    <name evidence="2" type="synonym">RvY_03342.1</name>
    <name evidence="2" type="ORF">RvY_03342</name>
</gene>
<organism evidence="2 3">
    <name type="scientific">Ramazzottius varieornatus</name>
    <name type="common">Water bear</name>
    <name type="synonym">Tardigrade</name>
    <dbReference type="NCBI Taxonomy" id="947166"/>
    <lineage>
        <taxon>Eukaryota</taxon>
        <taxon>Metazoa</taxon>
        <taxon>Ecdysozoa</taxon>
        <taxon>Tardigrada</taxon>
        <taxon>Eutardigrada</taxon>
        <taxon>Parachela</taxon>
        <taxon>Hypsibioidea</taxon>
        <taxon>Ramazzottiidae</taxon>
        <taxon>Ramazzottius</taxon>
    </lineage>
</organism>
<keyword evidence="3" id="KW-1185">Reference proteome</keyword>
<dbReference type="OrthoDB" id="10518746at2759"/>
<accession>A0A1D1UMR8</accession>
<name>A0A1D1UMR8_RAMVA</name>
<dbReference type="Proteomes" id="UP000186922">
    <property type="component" value="Unassembled WGS sequence"/>
</dbReference>
<proteinExistence type="predicted"/>
<feature type="region of interest" description="Disordered" evidence="1">
    <location>
        <begin position="69"/>
        <end position="95"/>
    </location>
</feature>